<evidence type="ECO:0000256" key="4">
    <source>
        <dbReference type="ARBA" id="ARBA00023008"/>
    </source>
</evidence>
<keyword evidence="3 7" id="KW-0732">Signal</keyword>
<comment type="subcellular location">
    <subcellularLocation>
        <location evidence="1">Cell envelope</location>
    </subcellularLocation>
</comment>
<proteinExistence type="predicted"/>
<feature type="signal peptide" evidence="7">
    <location>
        <begin position="1"/>
        <end position="15"/>
    </location>
</feature>
<dbReference type="Gene3D" id="2.60.40.1220">
    <property type="match status" value="1"/>
</dbReference>
<dbReference type="InterPro" id="IPR032694">
    <property type="entry name" value="CopC/D"/>
</dbReference>
<evidence type="ECO:0000259" key="8">
    <source>
        <dbReference type="Pfam" id="PF04234"/>
    </source>
</evidence>
<dbReference type="SUPFAM" id="SSF81296">
    <property type="entry name" value="E set domains"/>
    <property type="match status" value="1"/>
</dbReference>
<dbReference type="InterPro" id="IPR007348">
    <property type="entry name" value="CopC_dom"/>
</dbReference>
<reference evidence="9 10" key="1">
    <citation type="submission" date="2019-10" db="EMBL/GenBank/DDBJ databases">
        <title>Georgenia wutianyii sp. nov. and Georgenia yuyongxinii sp. nov. isolated from plateau pika (Ochotona curzoniae) in the Qinghai-Tibet plateau of China.</title>
        <authorList>
            <person name="Tian Z."/>
        </authorList>
    </citation>
    <scope>NUCLEOTIDE SEQUENCE [LARGE SCALE GENOMIC DNA]</scope>
    <source>
        <strain evidence="9 10">JCM 15130</strain>
    </source>
</reference>
<evidence type="ECO:0000313" key="9">
    <source>
        <dbReference type="EMBL" id="MPV89598.1"/>
    </source>
</evidence>
<evidence type="ECO:0000256" key="7">
    <source>
        <dbReference type="SAM" id="SignalP"/>
    </source>
</evidence>
<name>A0A7J9UY83_9MICO</name>
<organism evidence="9 10">
    <name type="scientific">Georgenia ruanii</name>
    <dbReference type="NCBI Taxonomy" id="348442"/>
    <lineage>
        <taxon>Bacteria</taxon>
        <taxon>Bacillati</taxon>
        <taxon>Actinomycetota</taxon>
        <taxon>Actinomycetes</taxon>
        <taxon>Micrococcales</taxon>
        <taxon>Bogoriellaceae</taxon>
        <taxon>Georgenia</taxon>
    </lineage>
</organism>
<dbReference type="PANTHER" id="PTHR34820:SF4">
    <property type="entry name" value="INNER MEMBRANE PROTEIN YEBZ"/>
    <property type="match status" value="1"/>
</dbReference>
<feature type="region of interest" description="Disordered" evidence="5">
    <location>
        <begin position="116"/>
        <end position="145"/>
    </location>
</feature>
<keyword evidence="4" id="KW-0186">Copper</keyword>
<feature type="compositionally biased region" description="Low complexity" evidence="5">
    <location>
        <begin position="119"/>
        <end position="145"/>
    </location>
</feature>
<dbReference type="PANTHER" id="PTHR34820">
    <property type="entry name" value="INNER MEMBRANE PROTEIN YEBZ"/>
    <property type="match status" value="1"/>
</dbReference>
<dbReference type="Pfam" id="PF04234">
    <property type="entry name" value="CopC"/>
    <property type="match status" value="1"/>
</dbReference>
<evidence type="ECO:0000256" key="3">
    <source>
        <dbReference type="ARBA" id="ARBA00022729"/>
    </source>
</evidence>
<keyword evidence="10" id="KW-1185">Reference proteome</keyword>
<keyword evidence="6" id="KW-1133">Transmembrane helix</keyword>
<dbReference type="GO" id="GO:0006825">
    <property type="term" value="P:copper ion transport"/>
    <property type="evidence" value="ECO:0007669"/>
    <property type="project" value="InterPro"/>
</dbReference>
<accession>A0A7J9UY83</accession>
<dbReference type="AlphaFoldDB" id="A0A7J9UY83"/>
<keyword evidence="6" id="KW-0472">Membrane</keyword>
<sequence length="179" mass="17852">MVGLLLVLVAAPARAHDVLLSASPEDGAHLTSAPPTVTLTFNNDVLDINPAIVVRDAAGQPLTDAKPAVTGHTVSLALPSEVPNGGYQVTWRVVSSDGHPIEGHFAFTVDVPAAPAPAPSTSAPSATAEASPSATAAQSPSTGASTGAAGPVVWGVVVLVVLVAAAVVAVVRRRRRAGQ</sequence>
<dbReference type="EMBL" id="WHPD01002813">
    <property type="protein sequence ID" value="MPV89598.1"/>
    <property type="molecule type" value="Genomic_DNA"/>
</dbReference>
<keyword evidence="2" id="KW-0479">Metal-binding</keyword>
<dbReference type="GO" id="GO:0042597">
    <property type="term" value="C:periplasmic space"/>
    <property type="evidence" value="ECO:0007669"/>
    <property type="project" value="InterPro"/>
</dbReference>
<dbReference type="GO" id="GO:0046688">
    <property type="term" value="P:response to copper ion"/>
    <property type="evidence" value="ECO:0007669"/>
    <property type="project" value="InterPro"/>
</dbReference>
<gene>
    <name evidence="9" type="ORF">GB882_13045</name>
</gene>
<evidence type="ECO:0000313" key="10">
    <source>
        <dbReference type="Proteomes" id="UP000429644"/>
    </source>
</evidence>
<feature type="domain" description="CopC" evidence="8">
    <location>
        <begin position="16"/>
        <end position="109"/>
    </location>
</feature>
<comment type="caution">
    <text evidence="9">The sequence shown here is derived from an EMBL/GenBank/DDBJ whole genome shotgun (WGS) entry which is preliminary data.</text>
</comment>
<dbReference type="GO" id="GO:0005507">
    <property type="term" value="F:copper ion binding"/>
    <property type="evidence" value="ECO:0007669"/>
    <property type="project" value="InterPro"/>
</dbReference>
<evidence type="ECO:0000256" key="5">
    <source>
        <dbReference type="SAM" id="MobiDB-lite"/>
    </source>
</evidence>
<feature type="transmembrane region" description="Helical" evidence="6">
    <location>
        <begin position="152"/>
        <end position="171"/>
    </location>
</feature>
<dbReference type="GO" id="GO:0030313">
    <property type="term" value="C:cell envelope"/>
    <property type="evidence" value="ECO:0007669"/>
    <property type="project" value="UniProtKB-SubCell"/>
</dbReference>
<feature type="chain" id="PRO_5029577554" evidence="7">
    <location>
        <begin position="16"/>
        <end position="179"/>
    </location>
</feature>
<dbReference type="GO" id="GO:0005886">
    <property type="term" value="C:plasma membrane"/>
    <property type="evidence" value="ECO:0007669"/>
    <property type="project" value="TreeGrafter"/>
</dbReference>
<protein>
    <submittedName>
        <fullName evidence="9">Copper resistance protein CopC</fullName>
    </submittedName>
</protein>
<evidence type="ECO:0000256" key="2">
    <source>
        <dbReference type="ARBA" id="ARBA00022723"/>
    </source>
</evidence>
<dbReference type="Proteomes" id="UP000429644">
    <property type="component" value="Unassembled WGS sequence"/>
</dbReference>
<dbReference type="InterPro" id="IPR014756">
    <property type="entry name" value="Ig_E-set"/>
</dbReference>
<keyword evidence="6" id="KW-0812">Transmembrane</keyword>
<dbReference type="InterPro" id="IPR014755">
    <property type="entry name" value="Cu-Rt/internalin_Ig-like"/>
</dbReference>
<evidence type="ECO:0000256" key="6">
    <source>
        <dbReference type="SAM" id="Phobius"/>
    </source>
</evidence>
<evidence type="ECO:0000256" key="1">
    <source>
        <dbReference type="ARBA" id="ARBA00004196"/>
    </source>
</evidence>